<gene>
    <name evidence="5" type="ORF">X474_08640</name>
</gene>
<dbReference type="SUPFAM" id="SSF46689">
    <property type="entry name" value="Homeodomain-like"/>
    <property type="match status" value="2"/>
</dbReference>
<evidence type="ECO:0000259" key="4">
    <source>
        <dbReference type="PROSITE" id="PS01124"/>
    </source>
</evidence>
<dbReference type="PRINTS" id="PR00032">
    <property type="entry name" value="HTHARAC"/>
</dbReference>
<dbReference type="PROSITE" id="PS01124">
    <property type="entry name" value="HTH_ARAC_FAMILY_2"/>
    <property type="match status" value="1"/>
</dbReference>
<dbReference type="PANTHER" id="PTHR47893">
    <property type="entry name" value="REGULATORY PROTEIN PCHR"/>
    <property type="match status" value="1"/>
</dbReference>
<protein>
    <recommendedName>
        <fullName evidence="4">HTH araC/xylS-type domain-containing protein</fullName>
    </recommendedName>
</protein>
<organism evidence="5 6">
    <name type="scientific">Dethiosulfatarculus sandiegensis</name>
    <dbReference type="NCBI Taxonomy" id="1429043"/>
    <lineage>
        <taxon>Bacteria</taxon>
        <taxon>Pseudomonadati</taxon>
        <taxon>Thermodesulfobacteriota</taxon>
        <taxon>Desulfarculia</taxon>
        <taxon>Desulfarculales</taxon>
        <taxon>Desulfarculaceae</taxon>
        <taxon>Dethiosulfatarculus</taxon>
    </lineage>
</organism>
<dbReference type="InterPro" id="IPR018062">
    <property type="entry name" value="HTH_AraC-typ_CS"/>
</dbReference>
<dbReference type="Proteomes" id="UP000032233">
    <property type="component" value="Unassembled WGS sequence"/>
</dbReference>
<dbReference type="RefSeq" id="WP_044347964.1">
    <property type="nucleotide sequence ID" value="NZ_AZAC01000011.1"/>
</dbReference>
<evidence type="ECO:0000256" key="3">
    <source>
        <dbReference type="ARBA" id="ARBA00023163"/>
    </source>
</evidence>
<dbReference type="GO" id="GO:0043565">
    <property type="term" value="F:sequence-specific DNA binding"/>
    <property type="evidence" value="ECO:0007669"/>
    <property type="project" value="InterPro"/>
</dbReference>
<evidence type="ECO:0000256" key="1">
    <source>
        <dbReference type="ARBA" id="ARBA00023015"/>
    </source>
</evidence>
<dbReference type="InterPro" id="IPR018060">
    <property type="entry name" value="HTH_AraC"/>
</dbReference>
<keyword evidence="3" id="KW-0804">Transcription</keyword>
<accession>A0A0D2HV84</accession>
<feature type="domain" description="HTH araC/xylS-type" evidence="4">
    <location>
        <begin position="249"/>
        <end position="347"/>
    </location>
</feature>
<dbReference type="STRING" id="1429043.X474_08640"/>
<evidence type="ECO:0000256" key="2">
    <source>
        <dbReference type="ARBA" id="ARBA00023125"/>
    </source>
</evidence>
<dbReference type="FunCoup" id="A0A0D2HV84">
    <property type="interactions" value="185"/>
</dbReference>
<dbReference type="PROSITE" id="PS00041">
    <property type="entry name" value="HTH_ARAC_FAMILY_1"/>
    <property type="match status" value="1"/>
</dbReference>
<dbReference type="InterPro" id="IPR053142">
    <property type="entry name" value="PchR_regulatory_protein"/>
</dbReference>
<dbReference type="AlphaFoldDB" id="A0A0D2HV84"/>
<dbReference type="InterPro" id="IPR020449">
    <property type="entry name" value="Tscrpt_reg_AraC-type_HTH"/>
</dbReference>
<name>A0A0D2HV84_9BACT</name>
<sequence length="348" mass="39067">MPLTVFHEKDNIGAGFPDDGDIFYSLAQGFTTKGQVSLAEASPDHSVNRWKYSSDSGEVAFNRTELRPGFEVWVTNALVNREMVCLAKDNAIDLAFGFCLSGNTVSRFNSTNKELEIHQGCQGIFYSTHNRGVSRIFPGEPLQQVFISLKSNQVHRIFSDDRQPLPLIVKHALERSPGTGNFQLGCTTPAMLNALQQIINCRLSGLARKLFLESRALELIVHQLEGFAGVEFGHTRPLDIHPEDRRRTEYAHDLLVRNIAKPPHLEDITKAVGMSHPKLNRCFKQLFGCTVFEYLRNERLRRASALLEEPGVTITEVAYTMGYSSPSHFTRAYKKQFGSLPSINSARI</sequence>
<dbReference type="Gene3D" id="1.10.10.60">
    <property type="entry name" value="Homeodomain-like"/>
    <property type="match status" value="2"/>
</dbReference>
<dbReference type="GO" id="GO:0003700">
    <property type="term" value="F:DNA-binding transcription factor activity"/>
    <property type="evidence" value="ECO:0007669"/>
    <property type="project" value="InterPro"/>
</dbReference>
<keyword evidence="2" id="KW-0238">DNA-binding</keyword>
<dbReference type="EMBL" id="AZAC01000011">
    <property type="protein sequence ID" value="KIX14328.1"/>
    <property type="molecule type" value="Genomic_DNA"/>
</dbReference>
<keyword evidence="1" id="KW-0805">Transcription regulation</keyword>
<evidence type="ECO:0000313" key="5">
    <source>
        <dbReference type="EMBL" id="KIX14328.1"/>
    </source>
</evidence>
<comment type="caution">
    <text evidence="5">The sequence shown here is derived from an EMBL/GenBank/DDBJ whole genome shotgun (WGS) entry which is preliminary data.</text>
</comment>
<proteinExistence type="predicted"/>
<keyword evidence="6" id="KW-1185">Reference proteome</keyword>
<dbReference type="OrthoDB" id="5447471at2"/>
<dbReference type="PANTHER" id="PTHR47893:SF1">
    <property type="entry name" value="REGULATORY PROTEIN PCHR"/>
    <property type="match status" value="1"/>
</dbReference>
<evidence type="ECO:0000313" key="6">
    <source>
        <dbReference type="Proteomes" id="UP000032233"/>
    </source>
</evidence>
<dbReference type="Pfam" id="PF12833">
    <property type="entry name" value="HTH_18"/>
    <property type="match status" value="1"/>
</dbReference>
<dbReference type="SMART" id="SM00342">
    <property type="entry name" value="HTH_ARAC"/>
    <property type="match status" value="1"/>
</dbReference>
<dbReference type="InParanoid" id="A0A0D2HV84"/>
<dbReference type="InterPro" id="IPR009057">
    <property type="entry name" value="Homeodomain-like_sf"/>
</dbReference>
<reference evidence="5 6" key="1">
    <citation type="submission" date="2013-11" db="EMBL/GenBank/DDBJ databases">
        <title>Metagenomic analysis of a methanogenic consortium involved in long chain n-alkane degradation.</title>
        <authorList>
            <person name="Davidova I.A."/>
            <person name="Callaghan A.V."/>
            <person name="Wawrik B."/>
            <person name="Pruitt S."/>
            <person name="Marks C."/>
            <person name="Duncan K.E."/>
            <person name="Suflita J.M."/>
        </authorList>
    </citation>
    <scope>NUCLEOTIDE SEQUENCE [LARGE SCALE GENOMIC DNA]</scope>
    <source>
        <strain evidence="5 6">SPR</strain>
    </source>
</reference>